<gene>
    <name evidence="1" type="ORF">VN97_g8747</name>
</gene>
<evidence type="ECO:0000313" key="2">
    <source>
        <dbReference type="Proteomes" id="UP001227192"/>
    </source>
</evidence>
<sequence>MPEKQDGSLYPRITTDTAQQQIQLLEQVLGAWVPEAPGPIWDRSTSVVDSFSLSLLLSSLSPSTSYISNLPAWFLHLHSICRFTIGYERLSLLAGPLATLFSEVFPGPTLWKLAYSFIQSEHILDQILRRK</sequence>
<dbReference type="AlphaFoldDB" id="A0AAI9TCQ3"/>
<dbReference type="EMBL" id="LACB01000324">
    <property type="protein sequence ID" value="KAJ9484628.1"/>
    <property type="molecule type" value="Genomic_DNA"/>
</dbReference>
<reference evidence="1" key="1">
    <citation type="submission" date="2015-06" db="EMBL/GenBank/DDBJ databases">
        <authorList>
            <person name="Nguyen H."/>
        </authorList>
    </citation>
    <scope>NUCLEOTIDE SEQUENCE</scope>
    <source>
        <strain evidence="1">DAOM 180753</strain>
    </source>
</reference>
<reference evidence="1" key="2">
    <citation type="journal article" date="2016" name="Fungal Biol.">
        <title>Ochratoxin A production by Penicillium thymicola.</title>
        <authorList>
            <person name="Nguyen H.D.T."/>
            <person name="McMullin D.R."/>
            <person name="Ponomareva E."/>
            <person name="Riley R."/>
            <person name="Pomraning K.R."/>
            <person name="Baker S.E."/>
            <person name="Seifert K.A."/>
        </authorList>
    </citation>
    <scope>NUCLEOTIDE SEQUENCE</scope>
    <source>
        <strain evidence="1">DAOM 180753</strain>
    </source>
</reference>
<proteinExistence type="predicted"/>
<name>A0AAI9TCQ3_PENTH</name>
<dbReference type="Proteomes" id="UP001227192">
    <property type="component" value="Unassembled WGS sequence"/>
</dbReference>
<accession>A0AAI9TCQ3</accession>
<evidence type="ECO:0000313" key="1">
    <source>
        <dbReference type="EMBL" id="KAJ9484628.1"/>
    </source>
</evidence>
<keyword evidence="2" id="KW-1185">Reference proteome</keyword>
<protein>
    <submittedName>
        <fullName evidence="1">Uncharacterized protein</fullName>
    </submittedName>
</protein>
<organism evidence="1 2">
    <name type="scientific">Penicillium thymicola</name>
    <dbReference type="NCBI Taxonomy" id="293382"/>
    <lineage>
        <taxon>Eukaryota</taxon>
        <taxon>Fungi</taxon>
        <taxon>Dikarya</taxon>
        <taxon>Ascomycota</taxon>
        <taxon>Pezizomycotina</taxon>
        <taxon>Eurotiomycetes</taxon>
        <taxon>Eurotiomycetidae</taxon>
        <taxon>Eurotiales</taxon>
        <taxon>Aspergillaceae</taxon>
        <taxon>Penicillium</taxon>
    </lineage>
</organism>
<comment type="caution">
    <text evidence="1">The sequence shown here is derived from an EMBL/GenBank/DDBJ whole genome shotgun (WGS) entry which is preliminary data.</text>
</comment>